<dbReference type="Proteomes" id="UP000290365">
    <property type="component" value="Chromosome"/>
</dbReference>
<dbReference type="RefSeq" id="WP_129892608.1">
    <property type="nucleotide sequence ID" value="NZ_CP035758.1"/>
</dbReference>
<dbReference type="PROSITE" id="PS00130">
    <property type="entry name" value="U_DNA_GLYCOSYLASE"/>
    <property type="match status" value="1"/>
</dbReference>
<feature type="domain" description="Uracil-DNA glycosylase-like" evidence="11">
    <location>
        <begin position="50"/>
        <end position="210"/>
    </location>
</feature>
<dbReference type="KEGG" id="kbs:EPA93_38500"/>
<dbReference type="EMBL" id="CP035758">
    <property type="protein sequence ID" value="QBD81547.1"/>
    <property type="molecule type" value="Genomic_DNA"/>
</dbReference>
<evidence type="ECO:0000313" key="13">
    <source>
        <dbReference type="Proteomes" id="UP000290365"/>
    </source>
</evidence>
<comment type="subcellular location">
    <subcellularLocation>
        <location evidence="8">Cytoplasm</location>
    </subcellularLocation>
</comment>
<evidence type="ECO:0000256" key="7">
    <source>
        <dbReference type="ARBA" id="ARBA00023204"/>
    </source>
</evidence>
<dbReference type="InterPro" id="IPR018085">
    <property type="entry name" value="Ura-DNA_Glyclase_AS"/>
</dbReference>
<dbReference type="NCBIfam" id="NF003588">
    <property type="entry name" value="PRK05254.1-1"/>
    <property type="match status" value="1"/>
</dbReference>
<evidence type="ECO:0000256" key="2">
    <source>
        <dbReference type="ARBA" id="ARBA00002631"/>
    </source>
</evidence>
<evidence type="ECO:0000256" key="9">
    <source>
        <dbReference type="PROSITE-ProRule" id="PRU10072"/>
    </source>
</evidence>
<comment type="catalytic activity">
    <reaction evidence="1 8 10">
        <text>Hydrolyzes single-stranded DNA or mismatched double-stranded DNA and polynucleotides, releasing free uracil.</text>
        <dbReference type="EC" id="3.2.2.27"/>
    </reaction>
</comment>
<evidence type="ECO:0000256" key="4">
    <source>
        <dbReference type="ARBA" id="ARBA00012030"/>
    </source>
</evidence>
<dbReference type="SUPFAM" id="SSF52141">
    <property type="entry name" value="Uracil-DNA glycosylase-like"/>
    <property type="match status" value="1"/>
</dbReference>
<keyword evidence="13" id="KW-1185">Reference proteome</keyword>
<organism evidence="12 13">
    <name type="scientific">Ktedonosporobacter rubrisoli</name>
    <dbReference type="NCBI Taxonomy" id="2509675"/>
    <lineage>
        <taxon>Bacteria</taxon>
        <taxon>Bacillati</taxon>
        <taxon>Chloroflexota</taxon>
        <taxon>Ktedonobacteria</taxon>
        <taxon>Ktedonobacterales</taxon>
        <taxon>Ktedonosporobacteraceae</taxon>
        <taxon>Ktedonosporobacter</taxon>
    </lineage>
</organism>
<dbReference type="AlphaFoldDB" id="A0A4P6K099"/>
<dbReference type="GO" id="GO:0004844">
    <property type="term" value="F:uracil DNA N-glycosylase activity"/>
    <property type="evidence" value="ECO:0007669"/>
    <property type="project" value="UniProtKB-UniRule"/>
</dbReference>
<evidence type="ECO:0000259" key="11">
    <source>
        <dbReference type="SMART" id="SM00986"/>
    </source>
</evidence>
<evidence type="ECO:0000313" key="12">
    <source>
        <dbReference type="EMBL" id="QBD81547.1"/>
    </source>
</evidence>
<dbReference type="GO" id="GO:0097510">
    <property type="term" value="P:base-excision repair, AP site formation via deaminated base removal"/>
    <property type="evidence" value="ECO:0007669"/>
    <property type="project" value="TreeGrafter"/>
</dbReference>
<evidence type="ECO:0000256" key="6">
    <source>
        <dbReference type="ARBA" id="ARBA00022801"/>
    </source>
</evidence>
<protein>
    <recommendedName>
        <fullName evidence="4 8">Uracil-DNA glycosylase</fullName>
        <shortName evidence="8">UDG</shortName>
        <ecNumber evidence="4 8">3.2.2.27</ecNumber>
    </recommendedName>
</protein>
<dbReference type="NCBIfam" id="TIGR00628">
    <property type="entry name" value="ung"/>
    <property type="match status" value="1"/>
</dbReference>
<dbReference type="PANTHER" id="PTHR11264:SF0">
    <property type="entry name" value="URACIL-DNA GLYCOSYLASE"/>
    <property type="match status" value="1"/>
</dbReference>
<keyword evidence="12" id="KW-0326">Glycosidase</keyword>
<sequence>MQIRLPESWSTLLASEFEQPYFHALTQFVDKEREQYTVFPPEQDVFSALNLTPYEEVKVLLLGQDPYHDQNQAHGLCFSVRPGIKPPPSLVNIFKELHSDVDFRIPNNGYLVPWAQQGILMLNAVLTVRAHQPNSHKNHGWEKFTDTIIRKLSAREDPVVFVLWGGYAQKKKALIDTSRHTIIQAAHPSPLSARNGFFGSRSFSAINMALREQGKAEIDWQIPDL</sequence>
<dbReference type="GO" id="GO:0005737">
    <property type="term" value="C:cytoplasm"/>
    <property type="evidence" value="ECO:0007669"/>
    <property type="project" value="UniProtKB-SubCell"/>
</dbReference>
<gene>
    <name evidence="8" type="primary">ung</name>
    <name evidence="12" type="ORF">EPA93_38500</name>
</gene>
<dbReference type="CDD" id="cd10027">
    <property type="entry name" value="UDG-F1-like"/>
    <property type="match status" value="1"/>
</dbReference>
<dbReference type="EC" id="3.2.2.27" evidence="4 8"/>
<dbReference type="InterPro" id="IPR002043">
    <property type="entry name" value="UDG_fam1"/>
</dbReference>
<keyword evidence="8" id="KW-0963">Cytoplasm</keyword>
<dbReference type="FunFam" id="3.40.470.10:FF:000001">
    <property type="entry name" value="Uracil-DNA glycosylase"/>
    <property type="match status" value="1"/>
</dbReference>
<comment type="similarity">
    <text evidence="3 8 10">Belongs to the uracil-DNA glycosylase (UDG) superfamily. UNG family.</text>
</comment>
<dbReference type="OrthoDB" id="9804372at2"/>
<keyword evidence="5 8" id="KW-0227">DNA damage</keyword>
<dbReference type="Pfam" id="PF03167">
    <property type="entry name" value="UDG"/>
    <property type="match status" value="1"/>
</dbReference>
<dbReference type="HAMAP" id="MF_00148">
    <property type="entry name" value="UDG"/>
    <property type="match status" value="1"/>
</dbReference>
<dbReference type="InterPro" id="IPR005122">
    <property type="entry name" value="Uracil-DNA_glycosylase-like"/>
</dbReference>
<dbReference type="Gene3D" id="3.40.470.10">
    <property type="entry name" value="Uracil-DNA glycosylase-like domain"/>
    <property type="match status" value="1"/>
</dbReference>
<dbReference type="NCBIfam" id="NF003591">
    <property type="entry name" value="PRK05254.1-4"/>
    <property type="match status" value="1"/>
</dbReference>
<dbReference type="NCBIfam" id="NF003592">
    <property type="entry name" value="PRK05254.1-5"/>
    <property type="match status" value="1"/>
</dbReference>
<keyword evidence="6 8" id="KW-0378">Hydrolase</keyword>
<name>A0A4P6K099_KTERU</name>
<evidence type="ECO:0000256" key="10">
    <source>
        <dbReference type="RuleBase" id="RU003780"/>
    </source>
</evidence>
<evidence type="ECO:0000256" key="1">
    <source>
        <dbReference type="ARBA" id="ARBA00001400"/>
    </source>
</evidence>
<evidence type="ECO:0000256" key="5">
    <source>
        <dbReference type="ARBA" id="ARBA00022763"/>
    </source>
</evidence>
<evidence type="ECO:0000256" key="3">
    <source>
        <dbReference type="ARBA" id="ARBA00008184"/>
    </source>
</evidence>
<proteinExistence type="inferred from homology"/>
<comment type="function">
    <text evidence="2 8 10">Excises uracil residues from the DNA which can arise as a result of misincorporation of dUMP residues by DNA polymerase or due to deamination of cytosine.</text>
</comment>
<accession>A0A4P6K099</accession>
<dbReference type="InterPro" id="IPR036895">
    <property type="entry name" value="Uracil-DNA_glycosylase-like_sf"/>
</dbReference>
<dbReference type="SMART" id="SM00987">
    <property type="entry name" value="UreE_C"/>
    <property type="match status" value="1"/>
</dbReference>
<dbReference type="PANTHER" id="PTHR11264">
    <property type="entry name" value="URACIL-DNA GLYCOSYLASE"/>
    <property type="match status" value="1"/>
</dbReference>
<evidence type="ECO:0000256" key="8">
    <source>
        <dbReference type="HAMAP-Rule" id="MF_00148"/>
    </source>
</evidence>
<dbReference type="SMART" id="SM00986">
    <property type="entry name" value="UDG"/>
    <property type="match status" value="1"/>
</dbReference>
<keyword evidence="7 8" id="KW-0234">DNA repair</keyword>
<dbReference type="NCBIfam" id="NF003589">
    <property type="entry name" value="PRK05254.1-2"/>
    <property type="match status" value="1"/>
</dbReference>
<feature type="active site" description="Proton acceptor" evidence="8 9">
    <location>
        <position position="65"/>
    </location>
</feature>
<reference evidence="12 13" key="1">
    <citation type="submission" date="2019-01" db="EMBL/GenBank/DDBJ databases">
        <title>Ktedonosporobacter rubrisoli SCAWS-G2.</title>
        <authorList>
            <person name="Huang Y."/>
            <person name="Yan B."/>
        </authorList>
    </citation>
    <scope>NUCLEOTIDE SEQUENCE [LARGE SCALE GENOMIC DNA]</scope>
    <source>
        <strain evidence="12 13">SCAWS-G2</strain>
    </source>
</reference>